<feature type="domain" description="DUF7086" evidence="2">
    <location>
        <begin position="222"/>
        <end position="351"/>
    </location>
</feature>
<gene>
    <name evidence="3" type="ORF">VFH_V134280</name>
</gene>
<feature type="compositionally biased region" description="Basic residues" evidence="1">
    <location>
        <begin position="190"/>
        <end position="199"/>
    </location>
</feature>
<name>A0AAV1AVH1_VICFA</name>
<proteinExistence type="predicted"/>
<sequence>MANHGDAAAAFCYDDVDVMDASCLTFPPSSLSSSPPSPLPLQSSSSSSSSSPPRPLPFQYTPLTPPTHLPINLHSFFPSEIMNHDGAATSSHHHALLENQEHYIMDASWLTLSLPSSSPPPSPPSPPSWSLPPTPLPVDSPPFFYSQQQDYHHQEKEQDVSLSPSNLITNPSKSKMMEESCILPPSSPSMKKKNHRKTAAVKPPFPWATSKRATVHTLDHLLSQLNLKTITGTLQCKSCLTQTDIHFDLLEKFEKLASYIKEKKSEMFQRAPDAWLKPVLPDCKSCGRNNTMQPLIEKKKEINWVFLVLGEMIGCCNVRHLKYFCKHNDLHRTGARNRLIYLTYISLCKQLQPQGPFDP</sequence>
<organism evidence="3 4">
    <name type="scientific">Vicia faba</name>
    <name type="common">Broad bean</name>
    <name type="synonym">Faba vulgaris</name>
    <dbReference type="NCBI Taxonomy" id="3906"/>
    <lineage>
        <taxon>Eukaryota</taxon>
        <taxon>Viridiplantae</taxon>
        <taxon>Streptophyta</taxon>
        <taxon>Embryophyta</taxon>
        <taxon>Tracheophyta</taxon>
        <taxon>Spermatophyta</taxon>
        <taxon>Magnoliopsida</taxon>
        <taxon>eudicotyledons</taxon>
        <taxon>Gunneridae</taxon>
        <taxon>Pentapetalae</taxon>
        <taxon>rosids</taxon>
        <taxon>fabids</taxon>
        <taxon>Fabales</taxon>
        <taxon>Fabaceae</taxon>
        <taxon>Papilionoideae</taxon>
        <taxon>50 kb inversion clade</taxon>
        <taxon>NPAAA clade</taxon>
        <taxon>Hologalegina</taxon>
        <taxon>IRL clade</taxon>
        <taxon>Fabeae</taxon>
        <taxon>Vicia</taxon>
    </lineage>
</organism>
<evidence type="ECO:0000256" key="1">
    <source>
        <dbReference type="SAM" id="MobiDB-lite"/>
    </source>
</evidence>
<feature type="region of interest" description="Disordered" evidence="1">
    <location>
        <begin position="114"/>
        <end position="133"/>
    </location>
</feature>
<evidence type="ECO:0000313" key="3">
    <source>
        <dbReference type="EMBL" id="CAI8614536.1"/>
    </source>
</evidence>
<keyword evidence="4" id="KW-1185">Reference proteome</keyword>
<dbReference type="Pfam" id="PF23324">
    <property type="entry name" value="DUF7086"/>
    <property type="match status" value="1"/>
</dbReference>
<dbReference type="PANTHER" id="PTHR34272">
    <property type="entry name" value="EXPRESSED PROTEIN"/>
    <property type="match status" value="1"/>
</dbReference>
<dbReference type="InterPro" id="IPR055513">
    <property type="entry name" value="DUF7086"/>
</dbReference>
<dbReference type="AlphaFoldDB" id="A0AAV1AVH1"/>
<feature type="compositionally biased region" description="Pro residues" evidence="1">
    <location>
        <begin position="117"/>
        <end position="133"/>
    </location>
</feature>
<feature type="compositionally biased region" description="Low complexity" evidence="1">
    <location>
        <begin position="27"/>
        <end position="51"/>
    </location>
</feature>
<evidence type="ECO:0000313" key="4">
    <source>
        <dbReference type="Proteomes" id="UP001157006"/>
    </source>
</evidence>
<accession>A0AAV1AVH1</accession>
<evidence type="ECO:0000259" key="2">
    <source>
        <dbReference type="Pfam" id="PF23324"/>
    </source>
</evidence>
<feature type="region of interest" description="Disordered" evidence="1">
    <location>
        <begin position="140"/>
        <end position="200"/>
    </location>
</feature>
<dbReference type="Proteomes" id="UP001157006">
    <property type="component" value="Chromosome 5"/>
</dbReference>
<dbReference type="PANTHER" id="PTHR34272:SF1">
    <property type="entry name" value="EXPRESSED PROTEIN"/>
    <property type="match status" value="1"/>
</dbReference>
<protein>
    <recommendedName>
        <fullName evidence="2">DUF7086 domain-containing protein</fullName>
    </recommendedName>
</protein>
<dbReference type="EMBL" id="OX451740">
    <property type="protein sequence ID" value="CAI8614536.1"/>
    <property type="molecule type" value="Genomic_DNA"/>
</dbReference>
<feature type="compositionally biased region" description="Polar residues" evidence="1">
    <location>
        <begin position="160"/>
        <end position="173"/>
    </location>
</feature>
<feature type="region of interest" description="Disordered" evidence="1">
    <location>
        <begin position="27"/>
        <end position="63"/>
    </location>
</feature>
<reference evidence="3 4" key="1">
    <citation type="submission" date="2023-01" db="EMBL/GenBank/DDBJ databases">
        <authorList>
            <person name="Kreplak J."/>
        </authorList>
    </citation>
    <scope>NUCLEOTIDE SEQUENCE [LARGE SCALE GENOMIC DNA]</scope>
</reference>
<feature type="compositionally biased region" description="Basic and acidic residues" evidence="1">
    <location>
        <begin position="150"/>
        <end position="159"/>
    </location>
</feature>